<proteinExistence type="predicted"/>
<comment type="caution">
    <text evidence="1">The sequence shown here is derived from an EMBL/GenBank/DDBJ whole genome shotgun (WGS) entry which is preliminary data.</text>
</comment>
<accession>A0ACC2V054</accession>
<evidence type="ECO:0000313" key="2">
    <source>
        <dbReference type="Proteomes" id="UP001241377"/>
    </source>
</evidence>
<sequence>MGAEDVRRQALNVFRINMLGAKVVPVTSGSQTLKDAVNEAMRAWVSNLSDTHYCVGSAIGPHPFPTIVRDYQRVIGREIKQQLFEKTGKLPDAVVACVGGGSNAIGTFYDFIKDEGVRLVGVEAGGDGVETVRHSATLSLGTPGVLHGVRTYLLQSKTGQIMETHSISAGLDYPGVGPEHAWLKDSGRAEYIVATDEEALRGFRILTQKEGIIPALESAHAVWGTIQLAKTLPKEANIVMCLSGRGDKDVEQISQMLPKWADKLDWHIALPK</sequence>
<dbReference type="EMBL" id="JASBWR010000136">
    <property type="protein sequence ID" value="KAJ9092310.1"/>
    <property type="molecule type" value="Genomic_DNA"/>
</dbReference>
<name>A0ACC2V054_9TREE</name>
<reference evidence="1" key="1">
    <citation type="submission" date="2023-04" db="EMBL/GenBank/DDBJ databases">
        <title>Draft Genome sequencing of Naganishia species isolated from polar environments using Oxford Nanopore Technology.</title>
        <authorList>
            <person name="Leo P."/>
            <person name="Venkateswaran K."/>
        </authorList>
    </citation>
    <scope>NUCLEOTIDE SEQUENCE</scope>
    <source>
        <strain evidence="1">MNA-CCFEE 5261</strain>
    </source>
</reference>
<dbReference type="Proteomes" id="UP001241377">
    <property type="component" value="Unassembled WGS sequence"/>
</dbReference>
<keyword evidence="2" id="KW-1185">Reference proteome</keyword>
<gene>
    <name evidence="1" type="primary">TRP1</name>
    <name evidence="1" type="ORF">QFC19_008744</name>
</gene>
<organism evidence="1 2">
    <name type="scientific">Naganishia cerealis</name>
    <dbReference type="NCBI Taxonomy" id="610337"/>
    <lineage>
        <taxon>Eukaryota</taxon>
        <taxon>Fungi</taxon>
        <taxon>Dikarya</taxon>
        <taxon>Basidiomycota</taxon>
        <taxon>Agaricomycotina</taxon>
        <taxon>Tremellomycetes</taxon>
        <taxon>Filobasidiales</taxon>
        <taxon>Filobasidiaceae</taxon>
        <taxon>Naganishia</taxon>
    </lineage>
</organism>
<evidence type="ECO:0000313" key="1">
    <source>
        <dbReference type="EMBL" id="KAJ9092310.1"/>
    </source>
</evidence>
<protein>
    <submittedName>
        <fullName evidence="1">Bifunctional tryptophan synthase trp1</fullName>
    </submittedName>
</protein>